<gene>
    <name evidence="5" type="ORF">RI543_005088</name>
</gene>
<organism evidence="5 6">
    <name type="scientific">Arxiozyma heterogenica</name>
    <dbReference type="NCBI Taxonomy" id="278026"/>
    <lineage>
        <taxon>Eukaryota</taxon>
        <taxon>Fungi</taxon>
        <taxon>Dikarya</taxon>
        <taxon>Ascomycota</taxon>
        <taxon>Saccharomycotina</taxon>
        <taxon>Saccharomycetes</taxon>
        <taxon>Saccharomycetales</taxon>
        <taxon>Saccharomycetaceae</taxon>
        <taxon>Arxiozyma</taxon>
    </lineage>
</organism>
<dbReference type="EMBL" id="JAWIZZ010000073">
    <property type="protein sequence ID" value="KAK5773571.1"/>
    <property type="molecule type" value="Genomic_DNA"/>
</dbReference>
<feature type="compositionally biased region" description="Acidic residues" evidence="4">
    <location>
        <begin position="1032"/>
        <end position="1050"/>
    </location>
</feature>
<sequence length="1091" mass="126641">METTYNSNGPLEAYPIVEWPRVLDIPLRASEELVSIDLETDLPEDSADLKTLLVEESSDKEHWLTIAIAYCNQGRIEQGIKLVNIALEVFEGSLKASLYTFLCWAYLRLAKSTKDTSQRDKYLQQAENELKNAIGLDASWIGNMLATVDLYYQKGDYDKALETTDIFIKSTQAKERRLGGPPRINCMFLLTRAKLLYQKKNYVASLHSFQELLVSNPMFKPDPRIGIGLCFWKLKDFKMAIQSWQRAYDLNPKNKNLSILVLLGKFHETIVNSESDMAFKESFTQALSELNTLLESDKDSPVLLSLLQQYYYFQKDYTRVIRIYESKIEPKRQVIDSLIFSESTFWCARAYYAMEDYRKSFLLFNESLKMNEDNLLAKIGVGQSQIKTNLVEESIIKFENIYKGNENIQELNYILGLLYSNKVFKQTDQKMNRGKEFNSLVTKALQFLERYVNLTLAKKNQLVIPKAYLVISQLYELQNHYKKSLEYLSKVSEQTLFVNNSEESKIPIEILNNLGCFHFIIGESEKAKDYFTKSKSLLSSNVVEDGVYANSLNITTDFNIARITEETSPKDAEILYSSIIKEHPSYIGAKVKYLFCKFITTKESNTDETLMKDIENLVSKYQSNLEVRSFYTWFLNNDESRSKKTLNTLLTEHNKETLTKYDSHDLYALISLANLYLIIARDLKKTQSPKDMDKSKQSLLKAIQLYQKVLQIDPLNCYAAQGIAICFAQSKRLGPALEVLRKVRDSINNANVHINLSNCLLEMNEYSKAIENYEIVLKKYPDIKLKSYILNLLGKAWYQRGLKEHNIEWFMKSLAKVKESIKSMNINERSAKLLSELKFNCALLQFQIAETLRRSNIKTRKVEDIKFVLNELNDAIVILKELKENESFKVVSKDEVEQRIQLGETTMKSSLERCLAEQIKYDEDIKHKLEEAKRQAELKEEEERQRLAKLEEERSKEEARKAEEYKRLQEEAKKYVQERAVYEEKEEVGESDVDSDFNESEGGENEGEKKKRKRKRRSANTKKKINKKDRESDSEDLDIDNDYDNGDSDEEIKTKRAKLQKKNSDPSKDFIDDSDEEAQFSNDDDDDDGLF</sequence>
<dbReference type="SUPFAM" id="SSF48452">
    <property type="entry name" value="TPR-like"/>
    <property type="match status" value="4"/>
</dbReference>
<dbReference type="InterPro" id="IPR031101">
    <property type="entry name" value="Ctr9"/>
</dbReference>
<dbReference type="InterPro" id="IPR019734">
    <property type="entry name" value="TPR_rpt"/>
</dbReference>
<dbReference type="SMART" id="SM00028">
    <property type="entry name" value="TPR"/>
    <property type="match status" value="8"/>
</dbReference>
<feature type="compositionally biased region" description="Acidic residues" evidence="4">
    <location>
        <begin position="1072"/>
        <end position="1091"/>
    </location>
</feature>
<feature type="compositionally biased region" description="Basic residues" evidence="4">
    <location>
        <begin position="1010"/>
        <end position="1027"/>
    </location>
</feature>
<dbReference type="GO" id="GO:0006368">
    <property type="term" value="P:transcription elongation by RNA polymerase II"/>
    <property type="evidence" value="ECO:0007669"/>
    <property type="project" value="TreeGrafter"/>
</dbReference>
<dbReference type="PANTHER" id="PTHR14027">
    <property type="entry name" value="RNA POLYMERASE-ASSOCIATED PROTEIN CTR9"/>
    <property type="match status" value="1"/>
</dbReference>
<evidence type="ECO:0008006" key="7">
    <source>
        <dbReference type="Google" id="ProtNLM"/>
    </source>
</evidence>
<accession>A0AAN7VZ18</accession>
<comment type="caution">
    <text evidence="5">The sequence shown here is derived from an EMBL/GenBank/DDBJ whole genome shotgun (WGS) entry which is preliminary data.</text>
</comment>
<keyword evidence="6" id="KW-1185">Reference proteome</keyword>
<evidence type="ECO:0000313" key="6">
    <source>
        <dbReference type="Proteomes" id="UP001306508"/>
    </source>
</evidence>
<feature type="repeat" description="TPR" evidence="3">
    <location>
        <begin position="750"/>
        <end position="783"/>
    </location>
</feature>
<dbReference type="GO" id="GO:0000993">
    <property type="term" value="F:RNA polymerase II complex binding"/>
    <property type="evidence" value="ECO:0007669"/>
    <property type="project" value="TreeGrafter"/>
</dbReference>
<feature type="repeat" description="TPR" evidence="3">
    <location>
        <begin position="221"/>
        <end position="254"/>
    </location>
</feature>
<feature type="region of interest" description="Disordered" evidence="4">
    <location>
        <begin position="946"/>
        <end position="1091"/>
    </location>
</feature>
<dbReference type="GO" id="GO:0006355">
    <property type="term" value="P:regulation of DNA-templated transcription"/>
    <property type="evidence" value="ECO:0007669"/>
    <property type="project" value="InterPro"/>
</dbReference>
<evidence type="ECO:0000313" key="5">
    <source>
        <dbReference type="EMBL" id="KAK5773571.1"/>
    </source>
</evidence>
<feature type="compositionally biased region" description="Acidic residues" evidence="4">
    <location>
        <begin position="984"/>
        <end position="1005"/>
    </location>
</feature>
<dbReference type="PANTHER" id="PTHR14027:SF2">
    <property type="entry name" value="RNA POLYMERASE-ASSOCIATED PROTEIN CTR9 HOMOLOG"/>
    <property type="match status" value="1"/>
</dbReference>
<dbReference type="Proteomes" id="UP001306508">
    <property type="component" value="Unassembled WGS sequence"/>
</dbReference>
<dbReference type="Pfam" id="PF13181">
    <property type="entry name" value="TPR_8"/>
    <property type="match status" value="2"/>
</dbReference>
<reference evidence="6" key="1">
    <citation type="submission" date="2023-07" db="EMBL/GenBank/DDBJ databases">
        <title>A draft genome of Kazachstania heterogenica Y-27499.</title>
        <authorList>
            <person name="Donic C."/>
            <person name="Kralova J.S."/>
            <person name="Fidel L."/>
            <person name="Ben-Dor S."/>
            <person name="Jung S."/>
        </authorList>
    </citation>
    <scope>NUCLEOTIDE SEQUENCE [LARGE SCALE GENOMIC DNA]</scope>
    <source>
        <strain evidence="6">Y27499</strain>
    </source>
</reference>
<evidence type="ECO:0000256" key="2">
    <source>
        <dbReference type="ARBA" id="ARBA00022803"/>
    </source>
</evidence>
<evidence type="ECO:0000256" key="3">
    <source>
        <dbReference type="PROSITE-ProRule" id="PRU00339"/>
    </source>
</evidence>
<keyword evidence="2 3" id="KW-0802">TPR repeat</keyword>
<dbReference type="PROSITE" id="PS50005">
    <property type="entry name" value="TPR"/>
    <property type="match status" value="2"/>
</dbReference>
<feature type="compositionally biased region" description="Basic and acidic residues" evidence="4">
    <location>
        <begin position="1062"/>
        <end position="1071"/>
    </location>
</feature>
<dbReference type="InterPro" id="IPR011990">
    <property type="entry name" value="TPR-like_helical_dom_sf"/>
</dbReference>
<dbReference type="Gene3D" id="1.25.40.10">
    <property type="entry name" value="Tetratricopeptide repeat domain"/>
    <property type="match status" value="4"/>
</dbReference>
<name>A0AAN7VZ18_9SACH</name>
<dbReference type="AlphaFoldDB" id="A0AAN7VZ18"/>
<evidence type="ECO:0000256" key="4">
    <source>
        <dbReference type="SAM" id="MobiDB-lite"/>
    </source>
</evidence>
<protein>
    <recommendedName>
        <fullName evidence="7">RNA polymerase-associated protein CTR9</fullName>
    </recommendedName>
</protein>
<feature type="compositionally biased region" description="Basic and acidic residues" evidence="4">
    <location>
        <begin position="946"/>
        <end position="983"/>
    </location>
</feature>
<dbReference type="Pfam" id="PF13432">
    <property type="entry name" value="TPR_16"/>
    <property type="match status" value="1"/>
</dbReference>
<proteinExistence type="predicted"/>
<dbReference type="GO" id="GO:0016593">
    <property type="term" value="C:Cdc73/Paf1 complex"/>
    <property type="evidence" value="ECO:0007669"/>
    <property type="project" value="TreeGrafter"/>
</dbReference>
<keyword evidence="1" id="KW-0677">Repeat</keyword>
<evidence type="ECO:0000256" key="1">
    <source>
        <dbReference type="ARBA" id="ARBA00022737"/>
    </source>
</evidence>